<dbReference type="Gene3D" id="2.130.10.10">
    <property type="entry name" value="YVTN repeat-like/Quinoprotein amine dehydrogenase"/>
    <property type="match status" value="1"/>
</dbReference>
<dbReference type="AlphaFoldDB" id="A0A1F6CGM8"/>
<dbReference type="SUPFAM" id="SSF110296">
    <property type="entry name" value="Oligoxyloglucan reducing end-specific cellobiohydrolase"/>
    <property type="match status" value="1"/>
</dbReference>
<dbReference type="Gene3D" id="1.10.1330.10">
    <property type="entry name" value="Dockerin domain"/>
    <property type="match status" value="1"/>
</dbReference>
<evidence type="ECO:0000313" key="2">
    <source>
        <dbReference type="Proteomes" id="UP000178606"/>
    </source>
</evidence>
<accession>A0A1F6CGM8</accession>
<dbReference type="Proteomes" id="UP000178606">
    <property type="component" value="Unassembled WGS sequence"/>
</dbReference>
<dbReference type="GO" id="GO:0000272">
    <property type="term" value="P:polysaccharide catabolic process"/>
    <property type="evidence" value="ECO:0007669"/>
    <property type="project" value="InterPro"/>
</dbReference>
<sequence length="154" mass="16119">MDGGASWTSVNAGIPANTTVRAFTFDPSQTQTLYAGTSGGVYKTADGGASWTSFNAGLPVKSILTLVIDPSEQRLYAGANPGGVYVIQSADIGGRLLGDFDGSGEVNFDDFFLFAAAFGQKATGENMKFDLDGSGEVGLNDFFLFADRFGQKAQ</sequence>
<protein>
    <recommendedName>
        <fullName evidence="3">Photosynthesis system II assembly factor Ycf48/Hcf136-like domain-containing protein</fullName>
    </recommendedName>
</protein>
<dbReference type="InterPro" id="IPR036439">
    <property type="entry name" value="Dockerin_dom_sf"/>
</dbReference>
<dbReference type="InterPro" id="IPR018247">
    <property type="entry name" value="EF_Hand_1_Ca_BS"/>
</dbReference>
<proteinExistence type="predicted"/>
<name>A0A1F6CGM8_HANXR</name>
<gene>
    <name evidence="1" type="ORF">A3F84_22520</name>
</gene>
<evidence type="ECO:0008006" key="3">
    <source>
        <dbReference type="Google" id="ProtNLM"/>
    </source>
</evidence>
<organism evidence="1 2">
    <name type="scientific">Handelsmanbacteria sp. (strain RIFCSPLOWO2_12_FULL_64_10)</name>
    <dbReference type="NCBI Taxonomy" id="1817868"/>
    <lineage>
        <taxon>Bacteria</taxon>
        <taxon>Candidatus Handelsmaniibacteriota</taxon>
    </lineage>
</organism>
<comment type="caution">
    <text evidence="1">The sequence shown here is derived from an EMBL/GenBank/DDBJ whole genome shotgun (WGS) entry which is preliminary data.</text>
</comment>
<dbReference type="PROSITE" id="PS00018">
    <property type="entry name" value="EF_HAND_1"/>
    <property type="match status" value="2"/>
</dbReference>
<dbReference type="InterPro" id="IPR015943">
    <property type="entry name" value="WD40/YVTN_repeat-like_dom_sf"/>
</dbReference>
<evidence type="ECO:0000313" key="1">
    <source>
        <dbReference type="EMBL" id="OGG48052.1"/>
    </source>
</evidence>
<dbReference type="EMBL" id="MFKF01000259">
    <property type="protein sequence ID" value="OGG48052.1"/>
    <property type="molecule type" value="Genomic_DNA"/>
</dbReference>
<reference evidence="1 2" key="1">
    <citation type="journal article" date="2016" name="Nat. Commun.">
        <title>Thousands of microbial genomes shed light on interconnected biogeochemical processes in an aquifer system.</title>
        <authorList>
            <person name="Anantharaman K."/>
            <person name="Brown C.T."/>
            <person name="Hug L.A."/>
            <person name="Sharon I."/>
            <person name="Castelle C.J."/>
            <person name="Probst A.J."/>
            <person name="Thomas B.C."/>
            <person name="Singh A."/>
            <person name="Wilkins M.J."/>
            <person name="Karaoz U."/>
            <person name="Brodie E.L."/>
            <person name="Williams K.H."/>
            <person name="Hubbard S.S."/>
            <person name="Banfield J.F."/>
        </authorList>
    </citation>
    <scope>NUCLEOTIDE SEQUENCE [LARGE SCALE GENOMIC DNA]</scope>
    <source>
        <strain evidence="2">RIFCSPLOWO2_12_FULL_64_10</strain>
    </source>
</reference>